<dbReference type="InterPro" id="IPR010505">
    <property type="entry name" value="MoaA_twitch"/>
</dbReference>
<dbReference type="RefSeq" id="WP_011389043.1">
    <property type="nucleotide sequence ID" value="NC_007643.1"/>
</dbReference>
<evidence type="ECO:0000259" key="14">
    <source>
        <dbReference type="PROSITE" id="PS51918"/>
    </source>
</evidence>
<feature type="binding site" evidence="12">
    <location>
        <position position="26"/>
    </location>
    <ligand>
        <name>S-adenosyl-L-methionine</name>
        <dbReference type="ChEBI" id="CHEBI:59789"/>
    </ligand>
</feature>
<comment type="pathway">
    <text evidence="12">Cofactor biosynthesis; molybdopterin biosynthesis.</text>
</comment>
<keyword evidence="3 12" id="KW-0949">S-adenosyl-L-methionine</keyword>
<reference evidence="15 16" key="1">
    <citation type="journal article" date="2011" name="Stand. Genomic Sci.">
        <title>Complete genome sequence of Rhodospirillum rubrum type strain (S1).</title>
        <authorList>
            <person name="Munk A.C."/>
            <person name="Copeland A."/>
            <person name="Lucas S."/>
            <person name="Lapidus A."/>
            <person name="Del Rio T.G."/>
            <person name="Barry K."/>
            <person name="Detter J.C."/>
            <person name="Hammon N."/>
            <person name="Israni S."/>
            <person name="Pitluck S."/>
            <person name="Brettin T."/>
            <person name="Bruce D."/>
            <person name="Han C."/>
            <person name="Tapia R."/>
            <person name="Gilna P."/>
            <person name="Schmutz J."/>
            <person name="Larimer F."/>
            <person name="Land M."/>
            <person name="Kyrpides N.C."/>
            <person name="Mavromatis K."/>
            <person name="Richardson P."/>
            <person name="Rohde M."/>
            <person name="Goker M."/>
            <person name="Klenk H.P."/>
            <person name="Zhang Y."/>
            <person name="Roberts G.P."/>
            <person name="Reslewic S."/>
            <person name="Schwartz D.C."/>
        </authorList>
    </citation>
    <scope>NUCLEOTIDE SEQUENCE [LARGE SCALE GENOMIC DNA]</scope>
    <source>
        <strain evidence="16">ATCC 11170 / ATH 1.1.1 / DSM 467 / LMG 4362 / NCIMB 8255 / S1</strain>
    </source>
</reference>
<feature type="binding site" evidence="12">
    <location>
        <position position="190"/>
    </location>
    <ligand>
        <name>S-adenosyl-L-methionine</name>
        <dbReference type="ChEBI" id="CHEBI:59789"/>
    </ligand>
</feature>
<dbReference type="PANTHER" id="PTHR22960">
    <property type="entry name" value="MOLYBDOPTERIN COFACTOR SYNTHESIS PROTEIN A"/>
    <property type="match status" value="1"/>
</dbReference>
<dbReference type="PhylomeDB" id="Q2RUV6"/>
<dbReference type="Proteomes" id="UP000001929">
    <property type="component" value="Chromosome"/>
</dbReference>
<dbReference type="CDD" id="cd01335">
    <property type="entry name" value="Radical_SAM"/>
    <property type="match status" value="1"/>
</dbReference>
<feature type="binding site" evidence="12">
    <location>
        <position position="96"/>
    </location>
    <ligand>
        <name>GTP</name>
        <dbReference type="ChEBI" id="CHEBI:37565"/>
    </ligand>
</feature>
<dbReference type="SFLD" id="SFLDG01383">
    <property type="entry name" value="cyclic_pyranopterin_phosphate"/>
    <property type="match status" value="1"/>
</dbReference>
<proteinExistence type="inferred from homology"/>
<keyword evidence="7 12" id="KW-0411">Iron-sulfur</keyword>
<comment type="subunit">
    <text evidence="12">Monomer and homodimer.</text>
</comment>
<keyword evidence="6 12" id="KW-0408">Iron</keyword>
<comment type="cofactor">
    <cofactor evidence="12">
        <name>[4Fe-4S] cluster</name>
        <dbReference type="ChEBI" id="CHEBI:49883"/>
    </cofactor>
    <text evidence="12">Binds 2 [4Fe-4S] clusters. Binds 1 [4Fe-4S] cluster coordinated with 3 cysteines and an exchangeable S-adenosyl-L-methionine and 1 [4Fe-4S] cluster coordinated with 3 cysteines and the GTP-derived substrate.</text>
</comment>
<dbReference type="UniPathway" id="UPA00344"/>
<dbReference type="PANTHER" id="PTHR22960:SF0">
    <property type="entry name" value="MOLYBDENUM COFACTOR BIOSYNTHESIS PROTEIN 1"/>
    <property type="match status" value="1"/>
</dbReference>
<evidence type="ECO:0000313" key="16">
    <source>
        <dbReference type="Proteomes" id="UP000001929"/>
    </source>
</evidence>
<name>Q2RUV6_RHORT</name>
<evidence type="ECO:0000256" key="10">
    <source>
        <dbReference type="ARBA" id="ARBA00023239"/>
    </source>
</evidence>
<feature type="binding site" evidence="12">
    <location>
        <position position="270"/>
    </location>
    <ligand>
        <name>[4Fe-4S] cluster</name>
        <dbReference type="ChEBI" id="CHEBI:49883"/>
        <label>2</label>
        <note>4Fe-4S-substrate</note>
    </ligand>
</feature>
<dbReference type="InterPro" id="IPR013483">
    <property type="entry name" value="MoaA"/>
</dbReference>
<dbReference type="SFLD" id="SFLDG01067">
    <property type="entry name" value="SPASM/twitch_domain_containing"/>
    <property type="match status" value="1"/>
</dbReference>
<evidence type="ECO:0000256" key="5">
    <source>
        <dbReference type="ARBA" id="ARBA00022741"/>
    </source>
</evidence>
<sequence>MRDSFGRLITYLRLSVTDRCDLRCRYCMGPHPVFIPKRDVLSLEDLGAIAGAFVDLGVRKIRLTGGEPLVRRGLPTLIAALAVHKAEGRLDEIALSTNGSLLDRHAQALAEAGIARVNVSLDTLDPQVYSRVTGGGGLDRVMGGLMAARQAGMAVKLNCVAAKGLNDGAHVGLVDWAHGNGFDITFIELMPVGDGESRKEFGFLPLESVRAALAARWTLLADDHCSGGPARYLRVAETGRRVGFITAMSAEFCGSCNRVRVDCRGRLHTCLGRSGHHGLKAALDQGPEALRAAILGAITAKPRAHAFQEAASPTPTPGALPERTMNATGG</sequence>
<feature type="binding site" evidence="12">
    <location>
        <position position="156"/>
    </location>
    <ligand>
        <name>GTP</name>
        <dbReference type="ChEBI" id="CHEBI:37565"/>
    </ligand>
</feature>
<dbReference type="InterPro" id="IPR013785">
    <property type="entry name" value="Aldolase_TIM"/>
</dbReference>
<evidence type="ECO:0000256" key="8">
    <source>
        <dbReference type="ARBA" id="ARBA00023134"/>
    </source>
</evidence>
<feature type="region of interest" description="Disordered" evidence="13">
    <location>
        <begin position="308"/>
        <end position="330"/>
    </location>
</feature>
<dbReference type="HOGENOM" id="CLU_009273_0_1_5"/>
<dbReference type="EMBL" id="CP000230">
    <property type="protein sequence ID" value="ABC22089.1"/>
    <property type="molecule type" value="Genomic_DNA"/>
</dbReference>
<dbReference type="InterPro" id="IPR050105">
    <property type="entry name" value="MoCo_biosynth_MoaA/MoaC"/>
</dbReference>
<dbReference type="NCBIfam" id="TIGR02666">
    <property type="entry name" value="moaA"/>
    <property type="match status" value="1"/>
</dbReference>
<feature type="binding site" evidence="12">
    <location>
        <begin position="258"/>
        <end position="260"/>
    </location>
    <ligand>
        <name>GTP</name>
        <dbReference type="ChEBI" id="CHEBI:37565"/>
    </ligand>
</feature>
<protein>
    <recommendedName>
        <fullName evidence="1 12">GTP 3',8-cyclase</fullName>
        <ecNumber evidence="1 12">4.1.99.22</ecNumber>
    </recommendedName>
    <alternativeName>
        <fullName evidence="12">Molybdenum cofactor biosynthesis protein A</fullName>
    </alternativeName>
</protein>
<evidence type="ECO:0000256" key="2">
    <source>
        <dbReference type="ARBA" id="ARBA00022485"/>
    </source>
</evidence>
<dbReference type="AlphaFoldDB" id="Q2RUV6"/>
<evidence type="ECO:0000256" key="11">
    <source>
        <dbReference type="ARBA" id="ARBA00048697"/>
    </source>
</evidence>
<dbReference type="InterPro" id="IPR000385">
    <property type="entry name" value="MoaA_NifB_PqqE_Fe-S-bd_CS"/>
</dbReference>
<feature type="domain" description="Radical SAM core" evidence="14">
    <location>
        <begin position="4"/>
        <end position="230"/>
    </location>
</feature>
<dbReference type="SFLD" id="SFLDG01386">
    <property type="entry name" value="main_SPASM_domain-containing"/>
    <property type="match status" value="1"/>
</dbReference>
<comment type="function">
    <text evidence="12">Catalyzes the cyclization of GTP to (8S)-3',8-cyclo-7,8-dihydroguanosine 5'-triphosphate.</text>
</comment>
<feature type="binding site" evidence="12">
    <location>
        <position position="62"/>
    </location>
    <ligand>
        <name>GTP</name>
        <dbReference type="ChEBI" id="CHEBI:37565"/>
    </ligand>
</feature>
<evidence type="ECO:0000256" key="1">
    <source>
        <dbReference type="ARBA" id="ARBA00012167"/>
    </source>
</evidence>
<keyword evidence="9 12" id="KW-0501">Molybdenum cofactor biosynthesis</keyword>
<dbReference type="GO" id="GO:0061799">
    <property type="term" value="F:cyclic pyranopterin monophosphate synthase activity"/>
    <property type="evidence" value="ECO:0007669"/>
    <property type="project" value="TreeGrafter"/>
</dbReference>
<dbReference type="InterPro" id="IPR058240">
    <property type="entry name" value="rSAM_sf"/>
</dbReference>
<dbReference type="PROSITE" id="PS51918">
    <property type="entry name" value="RADICAL_SAM"/>
    <property type="match status" value="1"/>
</dbReference>
<organism evidence="15 16">
    <name type="scientific">Rhodospirillum rubrum (strain ATCC 11170 / ATH 1.1.1 / DSM 467 / LMG 4362 / NCIMB 8255 / S1)</name>
    <dbReference type="NCBI Taxonomy" id="269796"/>
    <lineage>
        <taxon>Bacteria</taxon>
        <taxon>Pseudomonadati</taxon>
        <taxon>Pseudomonadota</taxon>
        <taxon>Alphaproteobacteria</taxon>
        <taxon>Rhodospirillales</taxon>
        <taxon>Rhodospirillaceae</taxon>
        <taxon>Rhodospirillum</taxon>
    </lineage>
</organism>
<feature type="binding site" evidence="12">
    <location>
        <position position="27"/>
    </location>
    <ligand>
        <name>[4Fe-4S] cluster</name>
        <dbReference type="ChEBI" id="CHEBI:49883"/>
        <label>1</label>
        <note>4Fe-4S-S-AdoMet</note>
    </ligand>
</feature>
<evidence type="ECO:0000256" key="9">
    <source>
        <dbReference type="ARBA" id="ARBA00023150"/>
    </source>
</evidence>
<comment type="catalytic activity">
    <reaction evidence="11 12">
        <text>GTP + AH2 + S-adenosyl-L-methionine = (8S)-3',8-cyclo-7,8-dihydroguanosine 5'-triphosphate + 5'-deoxyadenosine + L-methionine + A + H(+)</text>
        <dbReference type="Rhea" id="RHEA:49576"/>
        <dbReference type="ChEBI" id="CHEBI:13193"/>
        <dbReference type="ChEBI" id="CHEBI:15378"/>
        <dbReference type="ChEBI" id="CHEBI:17319"/>
        <dbReference type="ChEBI" id="CHEBI:17499"/>
        <dbReference type="ChEBI" id="CHEBI:37565"/>
        <dbReference type="ChEBI" id="CHEBI:57844"/>
        <dbReference type="ChEBI" id="CHEBI:59789"/>
        <dbReference type="ChEBI" id="CHEBI:131766"/>
        <dbReference type="EC" id="4.1.99.22"/>
    </reaction>
</comment>
<dbReference type="PATRIC" id="fig|269796.9.peg.1354"/>
<feature type="binding site" evidence="12">
    <location>
        <position position="20"/>
    </location>
    <ligand>
        <name>[4Fe-4S] cluster</name>
        <dbReference type="ChEBI" id="CHEBI:49883"/>
        <label>1</label>
        <note>4Fe-4S-S-AdoMet</note>
    </ligand>
</feature>
<dbReference type="InterPro" id="IPR007197">
    <property type="entry name" value="rSAM"/>
</dbReference>
<feature type="binding site" evidence="12">
    <location>
        <position position="24"/>
    </location>
    <ligand>
        <name>[4Fe-4S] cluster</name>
        <dbReference type="ChEBI" id="CHEBI:49883"/>
        <label>1</label>
        <note>4Fe-4S-S-AdoMet</note>
    </ligand>
</feature>
<dbReference type="SMART" id="SM00729">
    <property type="entry name" value="Elp3"/>
    <property type="match status" value="1"/>
</dbReference>
<dbReference type="PROSITE" id="PS01305">
    <property type="entry name" value="MOAA_NIFB_PQQE"/>
    <property type="match status" value="1"/>
</dbReference>
<dbReference type="InterPro" id="IPR040064">
    <property type="entry name" value="MoaA-like"/>
</dbReference>
<dbReference type="Pfam" id="PF06463">
    <property type="entry name" value="Mob_synth_C"/>
    <property type="match status" value="1"/>
</dbReference>
<feature type="binding site" evidence="12">
    <location>
        <position position="120"/>
    </location>
    <ligand>
        <name>S-adenosyl-L-methionine</name>
        <dbReference type="ChEBI" id="CHEBI:59789"/>
    </ligand>
</feature>
<feature type="binding site" evidence="12">
    <location>
        <position position="256"/>
    </location>
    <ligand>
        <name>[4Fe-4S] cluster</name>
        <dbReference type="ChEBI" id="CHEBI:49883"/>
        <label>2</label>
        <note>4Fe-4S-substrate</note>
    </ligand>
</feature>
<dbReference type="CDD" id="cd21117">
    <property type="entry name" value="Twitch_MoaA"/>
    <property type="match status" value="1"/>
</dbReference>
<keyword evidence="16" id="KW-1185">Reference proteome</keyword>
<evidence type="ECO:0000256" key="7">
    <source>
        <dbReference type="ARBA" id="ARBA00023014"/>
    </source>
</evidence>
<dbReference type="GO" id="GO:0061798">
    <property type="term" value="F:GTP 3',8'-cyclase activity"/>
    <property type="evidence" value="ECO:0007669"/>
    <property type="project" value="UniProtKB-UniRule"/>
</dbReference>
<dbReference type="GO" id="GO:0006777">
    <property type="term" value="P:Mo-molybdopterin cofactor biosynthetic process"/>
    <property type="evidence" value="ECO:0007669"/>
    <property type="project" value="UniProtKB-UniRule"/>
</dbReference>
<dbReference type="Gene3D" id="3.20.20.70">
    <property type="entry name" value="Aldolase class I"/>
    <property type="match status" value="1"/>
</dbReference>
<dbReference type="GO" id="GO:0051539">
    <property type="term" value="F:4 iron, 4 sulfur cluster binding"/>
    <property type="evidence" value="ECO:0007669"/>
    <property type="project" value="UniProtKB-UniRule"/>
</dbReference>
<dbReference type="EnsemblBacteria" id="ABC22089">
    <property type="protein sequence ID" value="ABC22089"/>
    <property type="gene ID" value="Rru_A1288"/>
</dbReference>
<gene>
    <name evidence="12" type="primary">moaA</name>
    <name evidence="15" type="ordered locus">Rru_A1288</name>
</gene>
<dbReference type="GO" id="GO:1904047">
    <property type="term" value="F:S-adenosyl-L-methionine binding"/>
    <property type="evidence" value="ECO:0007669"/>
    <property type="project" value="UniProtKB-UniRule"/>
</dbReference>
<keyword evidence="4 12" id="KW-0479">Metal-binding</keyword>
<keyword evidence="2 12" id="KW-0004">4Fe-4S</keyword>
<dbReference type="KEGG" id="rru:Rru_A1288"/>
<dbReference type="GO" id="GO:0046872">
    <property type="term" value="F:metal ion binding"/>
    <property type="evidence" value="ECO:0007669"/>
    <property type="project" value="UniProtKB-KW"/>
</dbReference>
<dbReference type="InterPro" id="IPR006638">
    <property type="entry name" value="Elp3/MiaA/NifB-like_rSAM"/>
</dbReference>
<keyword evidence="5 12" id="KW-0547">Nucleotide-binding</keyword>
<evidence type="ECO:0000313" key="15">
    <source>
        <dbReference type="EMBL" id="ABC22089.1"/>
    </source>
</evidence>
<evidence type="ECO:0000256" key="3">
    <source>
        <dbReference type="ARBA" id="ARBA00022691"/>
    </source>
</evidence>
<evidence type="ECO:0000256" key="12">
    <source>
        <dbReference type="HAMAP-Rule" id="MF_01225"/>
    </source>
</evidence>
<feature type="binding site" evidence="12">
    <location>
        <position position="13"/>
    </location>
    <ligand>
        <name>GTP</name>
        <dbReference type="ChEBI" id="CHEBI:37565"/>
    </ligand>
</feature>
<dbReference type="SFLD" id="SFLDS00029">
    <property type="entry name" value="Radical_SAM"/>
    <property type="match status" value="1"/>
</dbReference>
<dbReference type="SUPFAM" id="SSF102114">
    <property type="entry name" value="Radical SAM enzymes"/>
    <property type="match status" value="1"/>
</dbReference>
<evidence type="ECO:0000256" key="4">
    <source>
        <dbReference type="ARBA" id="ARBA00022723"/>
    </source>
</evidence>
<dbReference type="HAMAP" id="MF_01225_B">
    <property type="entry name" value="MoaA_B"/>
    <property type="match status" value="1"/>
</dbReference>
<dbReference type="GO" id="GO:0005525">
    <property type="term" value="F:GTP binding"/>
    <property type="evidence" value="ECO:0007669"/>
    <property type="project" value="UniProtKB-UniRule"/>
</dbReference>
<dbReference type="EC" id="4.1.99.22" evidence="1 12"/>
<accession>Q2RUV6</accession>
<keyword evidence="10 12" id="KW-0456">Lyase</keyword>
<feature type="binding site" evidence="12">
    <location>
        <position position="253"/>
    </location>
    <ligand>
        <name>[4Fe-4S] cluster</name>
        <dbReference type="ChEBI" id="CHEBI:49883"/>
        <label>2</label>
        <note>4Fe-4S-substrate</note>
    </ligand>
</feature>
<comment type="similarity">
    <text evidence="12">Belongs to the radical SAM superfamily. MoaA family.</text>
</comment>
<dbReference type="eggNOG" id="COG2896">
    <property type="taxonomic scope" value="Bacteria"/>
</dbReference>
<dbReference type="STRING" id="269796.Rru_A1288"/>
<dbReference type="Pfam" id="PF04055">
    <property type="entry name" value="Radical_SAM"/>
    <property type="match status" value="1"/>
</dbReference>
<evidence type="ECO:0000256" key="13">
    <source>
        <dbReference type="SAM" id="MobiDB-lite"/>
    </source>
</evidence>
<keyword evidence="8 12" id="KW-0342">GTP-binding</keyword>
<feature type="binding site" evidence="12">
    <location>
        <position position="66"/>
    </location>
    <ligand>
        <name>S-adenosyl-L-methionine</name>
        <dbReference type="ChEBI" id="CHEBI:59789"/>
    </ligand>
</feature>
<evidence type="ECO:0000256" key="6">
    <source>
        <dbReference type="ARBA" id="ARBA00023004"/>
    </source>
</evidence>